<dbReference type="GO" id="GO:0003677">
    <property type="term" value="F:DNA binding"/>
    <property type="evidence" value="ECO:0007669"/>
    <property type="project" value="UniProtKB-KW"/>
</dbReference>
<dbReference type="InterPro" id="IPR007634">
    <property type="entry name" value="RNA_pol_sigma_54_DNA-bd"/>
</dbReference>
<dbReference type="Pfam" id="PF00309">
    <property type="entry name" value="Sigma54_AID"/>
    <property type="match status" value="1"/>
</dbReference>
<dbReference type="GO" id="GO:0000428">
    <property type="term" value="C:DNA-directed RNA polymerase complex"/>
    <property type="evidence" value="ECO:0007669"/>
    <property type="project" value="UniProtKB-KW"/>
</dbReference>
<dbReference type="RefSeq" id="WP_296941197.1">
    <property type="nucleotide sequence ID" value="NZ_LT599032.1"/>
</dbReference>
<feature type="domain" description="RNA polymerase sigma factor 54 core-binding" evidence="11">
    <location>
        <begin position="112"/>
        <end position="303"/>
    </location>
</feature>
<dbReference type="PROSITE" id="PS50044">
    <property type="entry name" value="SIGMA54_3"/>
    <property type="match status" value="1"/>
</dbReference>
<dbReference type="GO" id="GO:0016987">
    <property type="term" value="F:sigma factor activity"/>
    <property type="evidence" value="ECO:0007669"/>
    <property type="project" value="UniProtKB-KW"/>
</dbReference>
<dbReference type="AlphaFoldDB" id="A0A212JKS1"/>
<evidence type="ECO:0000256" key="8">
    <source>
        <dbReference type="ARBA" id="ARBA00023163"/>
    </source>
</evidence>
<dbReference type="GO" id="GO:0006352">
    <property type="term" value="P:DNA-templated transcription initiation"/>
    <property type="evidence" value="ECO:0007669"/>
    <property type="project" value="InterPro"/>
</dbReference>
<dbReference type="PRINTS" id="PR00045">
    <property type="entry name" value="SIGMA54FCT"/>
</dbReference>
<dbReference type="Pfam" id="PF04963">
    <property type="entry name" value="Sigma54_CBD"/>
    <property type="match status" value="1"/>
</dbReference>
<dbReference type="PROSITE" id="PS00718">
    <property type="entry name" value="SIGMA54_2"/>
    <property type="match status" value="1"/>
</dbReference>
<evidence type="ECO:0000256" key="3">
    <source>
        <dbReference type="ARBA" id="ARBA00022679"/>
    </source>
</evidence>
<name>A0A212JKS1_9BACT</name>
<sequence>MALKQSLQLKQQQKLSPLQMQVIKLTELPVIELEERIKQELEDNPALEEGLEPTDDTSDFDDDYNSEDDGNISQEDLTLGDYMNEEEIPDYQLRDSNRQASGKQDEIPFSVAASLHEYLIEQLGECELEENDEKVAEYIIGNIDENGYLDRSLSAISDDLIFQQNLDIPVSKLEEILKTIQDFEPAGIGARNLQECLLLQLTRKEKSDNTELAIKIISNYFEEFSKRHYDKIIRQLDINETGLKGAIQEITTLNPKPGNNWGDSMSITLSTIVPDFIIETYNGELLLSMNNRNIPDLKVSREYSDLLRGYADNKESMSADSKNAVLFVKQKLDSARWFIDAIKQRQDTLQRTMQTIMDMQYDFFLTGDEAQLRPMILKDVAQRTGYDISTISRVSNSKYVQTNFGIYPLKYFFSESMQTDTGEEISSREVKAILKECIEHEDKKRPLTDDRLSEILKEKGYIIARRTVAKYREQMNLPVARLRKEI</sequence>
<evidence type="ECO:0000259" key="10">
    <source>
        <dbReference type="Pfam" id="PF04552"/>
    </source>
</evidence>
<gene>
    <name evidence="12" type="ORF">KL86DYS1_20081</name>
</gene>
<evidence type="ECO:0000259" key="11">
    <source>
        <dbReference type="Pfam" id="PF04963"/>
    </source>
</evidence>
<evidence type="ECO:0000256" key="7">
    <source>
        <dbReference type="ARBA" id="ARBA00023125"/>
    </source>
</evidence>
<keyword evidence="5" id="KW-0805">Transcription regulation</keyword>
<organism evidence="12">
    <name type="scientific">uncultured Dysgonomonas sp</name>
    <dbReference type="NCBI Taxonomy" id="206096"/>
    <lineage>
        <taxon>Bacteria</taxon>
        <taxon>Pseudomonadati</taxon>
        <taxon>Bacteroidota</taxon>
        <taxon>Bacteroidia</taxon>
        <taxon>Bacteroidales</taxon>
        <taxon>Dysgonomonadaceae</taxon>
        <taxon>Dysgonomonas</taxon>
        <taxon>environmental samples</taxon>
    </lineage>
</organism>
<evidence type="ECO:0000256" key="4">
    <source>
        <dbReference type="ARBA" id="ARBA00022695"/>
    </source>
</evidence>
<proteinExistence type="inferred from homology"/>
<dbReference type="Gene3D" id="1.10.10.60">
    <property type="entry name" value="Homeodomain-like"/>
    <property type="match status" value="1"/>
</dbReference>
<keyword evidence="8" id="KW-0804">Transcription</keyword>
<keyword evidence="2" id="KW-0240">DNA-directed RNA polymerase</keyword>
<dbReference type="Gene3D" id="1.10.10.1330">
    <property type="entry name" value="RNA polymerase sigma-54 factor, core-binding domain"/>
    <property type="match status" value="1"/>
</dbReference>
<keyword evidence="4" id="KW-0548">Nucleotidyltransferase</keyword>
<dbReference type="InterPro" id="IPR038709">
    <property type="entry name" value="RpoN_core-bd_sf"/>
</dbReference>
<dbReference type="PANTHER" id="PTHR32248">
    <property type="entry name" value="RNA POLYMERASE SIGMA-54 FACTOR"/>
    <property type="match status" value="1"/>
</dbReference>
<evidence type="ECO:0000256" key="9">
    <source>
        <dbReference type="SAM" id="MobiDB-lite"/>
    </source>
</evidence>
<protein>
    <submittedName>
        <fullName evidence="12">RNA polymerase sigma-54 factor</fullName>
    </submittedName>
</protein>
<evidence type="ECO:0000256" key="2">
    <source>
        <dbReference type="ARBA" id="ARBA00022478"/>
    </source>
</evidence>
<dbReference type="InterPro" id="IPR007046">
    <property type="entry name" value="RNA_pol_sigma_54_core-bd"/>
</dbReference>
<dbReference type="PIRSF" id="PIRSF000774">
    <property type="entry name" value="RpoN"/>
    <property type="match status" value="1"/>
</dbReference>
<keyword evidence="6" id="KW-0731">Sigma factor</keyword>
<evidence type="ECO:0000256" key="5">
    <source>
        <dbReference type="ARBA" id="ARBA00023015"/>
    </source>
</evidence>
<keyword evidence="3" id="KW-0808">Transferase</keyword>
<dbReference type="Pfam" id="PF04552">
    <property type="entry name" value="Sigma54_DBD"/>
    <property type="match status" value="1"/>
</dbReference>
<evidence type="ECO:0000256" key="6">
    <source>
        <dbReference type="ARBA" id="ARBA00023082"/>
    </source>
</evidence>
<dbReference type="PANTHER" id="PTHR32248:SF4">
    <property type="entry name" value="RNA POLYMERASE SIGMA-54 FACTOR"/>
    <property type="match status" value="1"/>
</dbReference>
<comment type="similarity">
    <text evidence="1">Belongs to the sigma-54 factor family.</text>
</comment>
<feature type="region of interest" description="Disordered" evidence="9">
    <location>
        <begin position="41"/>
        <end position="83"/>
    </location>
</feature>
<feature type="domain" description="RNA polymerase sigma factor 54 DNA-binding" evidence="10">
    <location>
        <begin position="327"/>
        <end position="484"/>
    </location>
</feature>
<evidence type="ECO:0000313" key="12">
    <source>
        <dbReference type="EMBL" id="SBW00010.1"/>
    </source>
</evidence>
<keyword evidence="7" id="KW-0238">DNA-binding</keyword>
<dbReference type="InterPro" id="IPR000394">
    <property type="entry name" value="RNA_pol_sigma_54"/>
</dbReference>
<dbReference type="NCBIfam" id="TIGR02395">
    <property type="entry name" value="rpoN_sigma"/>
    <property type="match status" value="1"/>
</dbReference>
<dbReference type="GO" id="GO:0016779">
    <property type="term" value="F:nucleotidyltransferase activity"/>
    <property type="evidence" value="ECO:0007669"/>
    <property type="project" value="UniProtKB-KW"/>
</dbReference>
<feature type="compositionally biased region" description="Acidic residues" evidence="9">
    <location>
        <begin position="42"/>
        <end position="70"/>
    </location>
</feature>
<dbReference type="EMBL" id="FLUM01000002">
    <property type="protein sequence ID" value="SBW00010.1"/>
    <property type="molecule type" value="Genomic_DNA"/>
</dbReference>
<evidence type="ECO:0000256" key="1">
    <source>
        <dbReference type="ARBA" id="ARBA00008798"/>
    </source>
</evidence>
<accession>A0A212JKS1</accession>
<dbReference type="GO" id="GO:0001216">
    <property type="term" value="F:DNA-binding transcription activator activity"/>
    <property type="evidence" value="ECO:0007669"/>
    <property type="project" value="InterPro"/>
</dbReference>
<reference evidence="12" key="1">
    <citation type="submission" date="2016-04" db="EMBL/GenBank/DDBJ databases">
        <authorList>
            <person name="Evans L.H."/>
            <person name="Alamgir A."/>
            <person name="Owens N."/>
            <person name="Weber N.D."/>
            <person name="Virtaneva K."/>
            <person name="Barbian K."/>
            <person name="Babar A."/>
            <person name="Rosenke K."/>
        </authorList>
    </citation>
    <scope>NUCLEOTIDE SEQUENCE</scope>
    <source>
        <strain evidence="12">86-1</strain>
    </source>
</reference>